<accession>A0A368NBX9</accession>
<evidence type="ECO:0000256" key="2">
    <source>
        <dbReference type="SAM" id="Phobius"/>
    </source>
</evidence>
<dbReference type="OrthoDB" id="206392at2157"/>
<keyword evidence="2" id="KW-0812">Transmembrane</keyword>
<dbReference type="AlphaFoldDB" id="A0A368NBX9"/>
<feature type="domain" description="YdbS-like PH" evidence="3">
    <location>
        <begin position="108"/>
        <end position="185"/>
    </location>
</feature>
<dbReference type="EMBL" id="QPHM01000001">
    <property type="protein sequence ID" value="RCU47064.1"/>
    <property type="molecule type" value="Genomic_DNA"/>
</dbReference>
<evidence type="ECO:0000259" key="3">
    <source>
        <dbReference type="Pfam" id="PF03703"/>
    </source>
</evidence>
<evidence type="ECO:0000256" key="1">
    <source>
        <dbReference type="SAM" id="MobiDB-lite"/>
    </source>
</evidence>
<comment type="caution">
    <text evidence="4">The sequence shown here is derived from an EMBL/GenBank/DDBJ whole genome shotgun (WGS) entry which is preliminary data.</text>
</comment>
<keyword evidence="2" id="KW-1133">Transmembrane helix</keyword>
<dbReference type="RefSeq" id="WP_114448613.1">
    <property type="nucleotide sequence ID" value="NZ_QPHM01000001.1"/>
</dbReference>
<reference evidence="4 5" key="1">
    <citation type="submission" date="2018-07" db="EMBL/GenBank/DDBJ databases">
        <title>Genome sequences of Haloplanus salinus JCM 18368T.</title>
        <authorList>
            <person name="Kim Y.B."/>
            <person name="Roh S.W."/>
        </authorList>
    </citation>
    <scope>NUCLEOTIDE SEQUENCE [LARGE SCALE GENOMIC DNA]</scope>
    <source>
        <strain evidence="4 5">JCM 18368</strain>
    </source>
</reference>
<keyword evidence="2" id="KW-0472">Membrane</keyword>
<organism evidence="4 5">
    <name type="scientific">Haloplanus salinus</name>
    <dbReference type="NCBI Taxonomy" id="1126245"/>
    <lineage>
        <taxon>Archaea</taxon>
        <taxon>Methanobacteriati</taxon>
        <taxon>Methanobacteriota</taxon>
        <taxon>Stenosarchaea group</taxon>
        <taxon>Halobacteria</taxon>
        <taxon>Halobacteriales</taxon>
        <taxon>Haloferacaceae</taxon>
        <taxon>Haloplanus</taxon>
    </lineage>
</organism>
<name>A0A368NBX9_9EURY</name>
<feature type="compositionally biased region" description="Basic and acidic residues" evidence="1">
    <location>
        <begin position="28"/>
        <end position="40"/>
    </location>
</feature>
<feature type="region of interest" description="Disordered" evidence="1">
    <location>
        <begin position="1"/>
        <end position="47"/>
    </location>
</feature>
<feature type="transmembrane region" description="Helical" evidence="2">
    <location>
        <begin position="83"/>
        <end position="101"/>
    </location>
</feature>
<keyword evidence="5" id="KW-1185">Reference proteome</keyword>
<dbReference type="Proteomes" id="UP000252189">
    <property type="component" value="Unassembled WGS sequence"/>
</dbReference>
<dbReference type="Pfam" id="PF03703">
    <property type="entry name" value="bPH_2"/>
    <property type="match status" value="1"/>
</dbReference>
<evidence type="ECO:0000313" key="5">
    <source>
        <dbReference type="Proteomes" id="UP000252189"/>
    </source>
</evidence>
<dbReference type="InterPro" id="IPR005182">
    <property type="entry name" value="YdbS-like_PH"/>
</dbReference>
<sequence length="193" mass="21510">MTPDTDTSLDDAQAPDPRPSTQPTPGESHAESADGREHVRFSTGPSPRPTAVKLGAAVVVGLLIEAILFANPELLGSPEATRIGIYIVSLVALLVVARLLLRVYLLTRYRYVVTDDAIRWEYTLLYRSRARELPLSELRGHETTRSRVQSLLGFGTVRFLTGGTNRSLGFLAFENVAKPERIRELVRRRTKRE</sequence>
<feature type="transmembrane region" description="Helical" evidence="2">
    <location>
        <begin position="50"/>
        <end position="71"/>
    </location>
</feature>
<evidence type="ECO:0000313" key="4">
    <source>
        <dbReference type="EMBL" id="RCU47064.1"/>
    </source>
</evidence>
<gene>
    <name evidence="4" type="ORF">DU504_06965</name>
</gene>
<proteinExistence type="predicted"/>
<protein>
    <submittedName>
        <fullName evidence="4">PH domain-containing protein</fullName>
    </submittedName>
</protein>